<proteinExistence type="predicted"/>
<dbReference type="GO" id="GO:0033554">
    <property type="term" value="P:cellular response to stress"/>
    <property type="evidence" value="ECO:0007669"/>
    <property type="project" value="UniProtKB-ARBA"/>
</dbReference>
<dbReference type="STRING" id="90262.A0A1X2I670"/>
<sequence>MSFENSTIPTINDKDVKLNLNQSTIDLLNAAIASHSQTQIQQAQKQLLFPSGIHQQQQQMQQLRQLQQLQELQQQLQQLQQEQKDDDKNGLPSPPAAPAAQGTNAKRSIDSTDESDANLTTTPKRPGRKPLEKAGASDLTLDPKQKRKAQNRAAQRAFRERKEKHVSELQERIRELEELTSKTDANLVEENNKLKEQLKKLEEENYALKDAKFTFQFPLSDQQNSNTISPPTTSPSSSSSPTNSTDLQDDASGGSSSSSTEQSPLSLAQEDDSDTPIPKSSSTLQDASSFASFGSIPASHNFDFLAVPGGGSGSINSSTSSPYDFKELFENKGDLFTGHRAPAPATTAIDDLFADDFTVDNTGLPALFGGSDDLFGFTSQQLEQHGPLLLDTFYMPSDPVPRPHLRKETLEASLQRSRHEGRPAFEIHQQIKNCPDFDLDGLCSDLKEKASCSESKYVLSEYDVEAYLNCFGQK</sequence>
<evidence type="ECO:0000256" key="2">
    <source>
        <dbReference type="ARBA" id="ARBA00004496"/>
    </source>
</evidence>
<dbReference type="PANTHER" id="PTHR40621">
    <property type="entry name" value="TRANSCRIPTION FACTOR KAPC-RELATED"/>
    <property type="match status" value="1"/>
</dbReference>
<keyword evidence="7" id="KW-1185">Reference proteome</keyword>
<gene>
    <name evidence="6" type="ORF">BCR42DRAFT_424041</name>
</gene>
<dbReference type="GO" id="GO:0001228">
    <property type="term" value="F:DNA-binding transcription activator activity, RNA polymerase II-specific"/>
    <property type="evidence" value="ECO:0007669"/>
    <property type="project" value="TreeGrafter"/>
</dbReference>
<feature type="domain" description="BZIP" evidence="5">
    <location>
        <begin position="146"/>
        <end position="161"/>
    </location>
</feature>
<feature type="region of interest" description="Disordered" evidence="4">
    <location>
        <begin position="77"/>
        <end position="169"/>
    </location>
</feature>
<feature type="compositionally biased region" description="Low complexity" evidence="4">
    <location>
        <begin position="224"/>
        <end position="245"/>
    </location>
</feature>
<reference evidence="6 7" key="1">
    <citation type="submission" date="2016-07" db="EMBL/GenBank/DDBJ databases">
        <title>Pervasive Adenine N6-methylation of Active Genes in Fungi.</title>
        <authorList>
            <consortium name="DOE Joint Genome Institute"/>
            <person name="Mondo S.J."/>
            <person name="Dannebaum R.O."/>
            <person name="Kuo R.C."/>
            <person name="Labutti K."/>
            <person name="Haridas S."/>
            <person name="Kuo A."/>
            <person name="Salamov A."/>
            <person name="Ahrendt S.R."/>
            <person name="Lipzen A."/>
            <person name="Sullivan W."/>
            <person name="Andreopoulos W.B."/>
            <person name="Clum A."/>
            <person name="Lindquist E."/>
            <person name="Daum C."/>
            <person name="Ramamoorthy G.K."/>
            <person name="Gryganskyi A."/>
            <person name="Culley D."/>
            <person name="Magnuson J.K."/>
            <person name="James T.Y."/>
            <person name="O'Malley M.A."/>
            <person name="Stajich J.E."/>
            <person name="Spatafora J.W."/>
            <person name="Visel A."/>
            <person name="Grigoriev I.V."/>
        </authorList>
    </citation>
    <scope>NUCLEOTIDE SEQUENCE [LARGE SCALE GENOMIC DNA]</scope>
    <source>
        <strain evidence="6 7">NRRL 1336</strain>
    </source>
</reference>
<dbReference type="OrthoDB" id="2593073at2759"/>
<dbReference type="Gene3D" id="1.20.5.170">
    <property type="match status" value="1"/>
</dbReference>
<dbReference type="AlphaFoldDB" id="A0A1X2I670"/>
<dbReference type="Proteomes" id="UP000193560">
    <property type="component" value="Unassembled WGS sequence"/>
</dbReference>
<evidence type="ECO:0000256" key="1">
    <source>
        <dbReference type="ARBA" id="ARBA00004123"/>
    </source>
</evidence>
<keyword evidence="3" id="KW-0539">Nucleus</keyword>
<evidence type="ECO:0000256" key="3">
    <source>
        <dbReference type="ARBA" id="ARBA00023242"/>
    </source>
</evidence>
<dbReference type="Gene3D" id="1.10.238.100">
    <property type="entry name" value="YAP1 redox domain. Chain B"/>
    <property type="match status" value="1"/>
</dbReference>
<dbReference type="SUPFAM" id="SSF111430">
    <property type="entry name" value="YAP1 redox domain"/>
    <property type="match status" value="1"/>
</dbReference>
<evidence type="ECO:0000256" key="4">
    <source>
        <dbReference type="SAM" id="MobiDB-lite"/>
    </source>
</evidence>
<dbReference type="EMBL" id="MCGE01000028">
    <property type="protein sequence ID" value="ORZ09251.1"/>
    <property type="molecule type" value="Genomic_DNA"/>
</dbReference>
<evidence type="ECO:0000313" key="7">
    <source>
        <dbReference type="Proteomes" id="UP000193560"/>
    </source>
</evidence>
<evidence type="ECO:0000313" key="6">
    <source>
        <dbReference type="EMBL" id="ORZ09251.1"/>
    </source>
</evidence>
<organism evidence="6 7">
    <name type="scientific">Absidia repens</name>
    <dbReference type="NCBI Taxonomy" id="90262"/>
    <lineage>
        <taxon>Eukaryota</taxon>
        <taxon>Fungi</taxon>
        <taxon>Fungi incertae sedis</taxon>
        <taxon>Mucoromycota</taxon>
        <taxon>Mucoromycotina</taxon>
        <taxon>Mucoromycetes</taxon>
        <taxon>Mucorales</taxon>
        <taxon>Cunninghamellaceae</taxon>
        <taxon>Absidia</taxon>
    </lineage>
</organism>
<dbReference type="SUPFAM" id="SSF57959">
    <property type="entry name" value="Leucine zipper domain"/>
    <property type="match status" value="1"/>
</dbReference>
<evidence type="ECO:0000259" key="5">
    <source>
        <dbReference type="PROSITE" id="PS00036"/>
    </source>
</evidence>
<dbReference type="GO" id="GO:0005737">
    <property type="term" value="C:cytoplasm"/>
    <property type="evidence" value="ECO:0007669"/>
    <property type="project" value="UniProtKB-SubCell"/>
</dbReference>
<protein>
    <recommendedName>
        <fullName evidence="5">BZIP domain-containing protein</fullName>
    </recommendedName>
</protein>
<dbReference type="InterPro" id="IPR046347">
    <property type="entry name" value="bZIP_sf"/>
</dbReference>
<dbReference type="InterPro" id="IPR004827">
    <property type="entry name" value="bZIP"/>
</dbReference>
<accession>A0A1X2I670</accession>
<dbReference type="PROSITE" id="PS00036">
    <property type="entry name" value="BZIP_BASIC"/>
    <property type="match status" value="1"/>
</dbReference>
<dbReference type="CDD" id="cd14688">
    <property type="entry name" value="bZIP_YAP"/>
    <property type="match status" value="1"/>
</dbReference>
<comment type="caution">
    <text evidence="6">The sequence shown here is derived from an EMBL/GenBank/DDBJ whole genome shotgun (WGS) entry which is preliminary data.</text>
</comment>
<dbReference type="InterPro" id="IPR023167">
    <property type="entry name" value="Yap1_redox_dom_sf"/>
</dbReference>
<comment type="subcellular location">
    <subcellularLocation>
        <location evidence="2">Cytoplasm</location>
    </subcellularLocation>
    <subcellularLocation>
        <location evidence="1">Nucleus</location>
    </subcellularLocation>
</comment>
<dbReference type="GO" id="GO:0090575">
    <property type="term" value="C:RNA polymerase II transcription regulator complex"/>
    <property type="evidence" value="ECO:0007669"/>
    <property type="project" value="TreeGrafter"/>
</dbReference>
<dbReference type="GO" id="GO:0000976">
    <property type="term" value="F:transcription cis-regulatory region binding"/>
    <property type="evidence" value="ECO:0007669"/>
    <property type="project" value="InterPro"/>
</dbReference>
<name>A0A1X2I670_9FUNG</name>
<dbReference type="SMART" id="SM00338">
    <property type="entry name" value="BRLZ"/>
    <property type="match status" value="1"/>
</dbReference>
<dbReference type="PANTHER" id="PTHR40621:SF6">
    <property type="entry name" value="AP-1-LIKE TRANSCRIPTION FACTOR YAP1-RELATED"/>
    <property type="match status" value="1"/>
</dbReference>
<dbReference type="InterPro" id="IPR013910">
    <property type="entry name" value="TF_PAP1"/>
</dbReference>
<dbReference type="Pfam" id="PF08601">
    <property type="entry name" value="PAP1"/>
    <property type="match status" value="1"/>
</dbReference>
<dbReference type="InterPro" id="IPR050936">
    <property type="entry name" value="AP-1-like"/>
</dbReference>
<feature type="region of interest" description="Disordered" evidence="4">
    <location>
        <begin position="218"/>
        <end position="284"/>
    </location>
</feature>
<feature type="compositionally biased region" description="Basic and acidic residues" evidence="4">
    <location>
        <begin position="157"/>
        <end position="169"/>
    </location>
</feature>